<dbReference type="RefSeq" id="WP_005857299.1">
    <property type="nucleotide sequence ID" value="NZ_CP155729.1"/>
</dbReference>
<dbReference type="InterPro" id="IPR002078">
    <property type="entry name" value="Sigma_54_int"/>
</dbReference>
<evidence type="ECO:0000313" key="3">
    <source>
        <dbReference type="Proteomes" id="UP000005713"/>
    </source>
</evidence>
<name>A3K156_SAGS3</name>
<dbReference type="EMBL" id="AAYA01000003">
    <property type="protein sequence ID" value="EBA09521.1"/>
    <property type="molecule type" value="Genomic_DNA"/>
</dbReference>
<comment type="caution">
    <text evidence="2">The sequence shown here is derived from an EMBL/GenBank/DDBJ whole genome shotgun (WGS) entry which is preliminary data.</text>
</comment>
<evidence type="ECO:0000313" key="2">
    <source>
        <dbReference type="EMBL" id="EBA09521.1"/>
    </source>
</evidence>
<dbReference type="GO" id="GO:0005524">
    <property type="term" value="F:ATP binding"/>
    <property type="evidence" value="ECO:0007669"/>
    <property type="project" value="InterPro"/>
</dbReference>
<organism evidence="2 3">
    <name type="scientific">Sagittula stellata (strain ATCC 700073 / DSM 11524 / E-37)</name>
    <dbReference type="NCBI Taxonomy" id="388399"/>
    <lineage>
        <taxon>Bacteria</taxon>
        <taxon>Pseudomonadati</taxon>
        <taxon>Pseudomonadota</taxon>
        <taxon>Alphaproteobacteria</taxon>
        <taxon>Rhodobacterales</taxon>
        <taxon>Roseobacteraceae</taxon>
        <taxon>Sagittula</taxon>
    </lineage>
</organism>
<feature type="domain" description="Sigma-54 factor interaction" evidence="1">
    <location>
        <begin position="19"/>
        <end position="56"/>
    </location>
</feature>
<proteinExistence type="predicted"/>
<gene>
    <name evidence="2" type="ORF">SSE37_24804</name>
</gene>
<sequence length="72" mass="8242">MYPKMAIQACRVHSREGMSGRLHEDLYFFLNIFPTALPKLRERTEEAPLLAAHFLRLAKRAELTATTGAVRK</sequence>
<reference evidence="2 3" key="1">
    <citation type="submission" date="2006-06" db="EMBL/GenBank/DDBJ databases">
        <authorList>
            <person name="Moran M.A."/>
            <person name="Ferriera S."/>
            <person name="Johnson J."/>
            <person name="Kravitz S."/>
            <person name="Beeson K."/>
            <person name="Sutton G."/>
            <person name="Rogers Y.-H."/>
            <person name="Friedman R."/>
            <person name="Frazier M."/>
            <person name="Venter J.C."/>
        </authorList>
    </citation>
    <scope>NUCLEOTIDE SEQUENCE [LARGE SCALE GENOMIC DNA]</scope>
    <source>
        <strain evidence="2 3">E-37</strain>
    </source>
</reference>
<evidence type="ECO:0000259" key="1">
    <source>
        <dbReference type="PROSITE" id="PS50045"/>
    </source>
</evidence>
<dbReference type="PROSITE" id="PS50045">
    <property type="entry name" value="SIGMA54_INTERACT_4"/>
    <property type="match status" value="1"/>
</dbReference>
<dbReference type="GO" id="GO:0006355">
    <property type="term" value="P:regulation of DNA-templated transcription"/>
    <property type="evidence" value="ECO:0007669"/>
    <property type="project" value="InterPro"/>
</dbReference>
<protein>
    <submittedName>
        <fullName evidence="2">Two component, sigma54 specific, transcriptional regulator, Fis family protein</fullName>
    </submittedName>
</protein>
<dbReference type="AlphaFoldDB" id="A3K156"/>
<keyword evidence="3" id="KW-1185">Reference proteome</keyword>
<dbReference type="Proteomes" id="UP000005713">
    <property type="component" value="Unassembled WGS sequence"/>
</dbReference>
<accession>A3K156</accession>